<name>A0A9X2WTB9_9GAMM</name>
<protein>
    <submittedName>
        <fullName evidence="4">Ankyrin repeat domain-containing protein</fullName>
    </submittedName>
</protein>
<dbReference type="SUPFAM" id="SSF48403">
    <property type="entry name" value="Ankyrin repeat"/>
    <property type="match status" value="2"/>
</dbReference>
<keyword evidence="5" id="KW-1185">Reference proteome</keyword>
<dbReference type="PANTHER" id="PTHR24126:SF14">
    <property type="entry name" value="ANK_REP_REGION DOMAIN-CONTAINING PROTEIN"/>
    <property type="match status" value="1"/>
</dbReference>
<evidence type="ECO:0000256" key="1">
    <source>
        <dbReference type="ARBA" id="ARBA00022737"/>
    </source>
</evidence>
<proteinExistence type="predicted"/>
<dbReference type="Pfam" id="PF00023">
    <property type="entry name" value="Ank"/>
    <property type="match status" value="1"/>
</dbReference>
<dbReference type="PANTHER" id="PTHR24126">
    <property type="entry name" value="ANKYRIN REPEAT, PH AND SEC7 DOMAIN CONTAINING PROTEIN SECG-RELATED"/>
    <property type="match status" value="1"/>
</dbReference>
<comment type="caution">
    <text evidence="4">The sequence shown here is derived from an EMBL/GenBank/DDBJ whole genome shotgun (WGS) entry which is preliminary data.</text>
</comment>
<evidence type="ECO:0000313" key="4">
    <source>
        <dbReference type="EMBL" id="MCT7945090.1"/>
    </source>
</evidence>
<evidence type="ECO:0000256" key="2">
    <source>
        <dbReference type="ARBA" id="ARBA00023043"/>
    </source>
</evidence>
<dbReference type="EMBL" id="JAMTCC010000009">
    <property type="protein sequence ID" value="MCT7945090.1"/>
    <property type="molecule type" value="Genomic_DNA"/>
</dbReference>
<dbReference type="SMART" id="SM00248">
    <property type="entry name" value="ANK"/>
    <property type="match status" value="7"/>
</dbReference>
<dbReference type="RefSeq" id="WP_261272231.1">
    <property type="nucleotide sequence ID" value="NZ_JAMTCC010000009.1"/>
</dbReference>
<keyword evidence="2 3" id="KW-0040">ANK repeat</keyword>
<reference evidence="4" key="1">
    <citation type="journal article" date="2023" name="Int. J. Syst. Evol. Microbiol.">
        <title>&lt;i&gt;Shewanella septentrionalis&lt;/i&gt; sp. nov. and &lt;i&gt;Shewanella holmiensis&lt;/i&gt; sp. nov., isolated from Baltic Sea water and sediments.</title>
        <authorList>
            <person name="Martin-Rodriguez A.J."/>
            <person name="Thorell K."/>
            <person name="Joffre E."/>
            <person name="Jensie-Markopoulos S."/>
            <person name="Moore E.R.B."/>
            <person name="Sjoling A."/>
        </authorList>
    </citation>
    <scope>NUCLEOTIDE SEQUENCE</scope>
    <source>
        <strain evidence="4">SP1W3</strain>
    </source>
</reference>
<gene>
    <name evidence="4" type="ORF">NE536_06875</name>
</gene>
<dbReference type="Pfam" id="PF12796">
    <property type="entry name" value="Ank_2"/>
    <property type="match status" value="1"/>
</dbReference>
<evidence type="ECO:0000256" key="3">
    <source>
        <dbReference type="PROSITE-ProRule" id="PRU00023"/>
    </source>
</evidence>
<organism evidence="4 5">
    <name type="scientific">Shewanella septentrionalis</name>
    <dbReference type="NCBI Taxonomy" id="2952223"/>
    <lineage>
        <taxon>Bacteria</taxon>
        <taxon>Pseudomonadati</taxon>
        <taxon>Pseudomonadota</taxon>
        <taxon>Gammaproteobacteria</taxon>
        <taxon>Alteromonadales</taxon>
        <taxon>Shewanellaceae</taxon>
        <taxon>Shewanella</taxon>
    </lineage>
</organism>
<dbReference type="PROSITE" id="PS50088">
    <property type="entry name" value="ANK_REPEAT"/>
    <property type="match status" value="2"/>
</dbReference>
<dbReference type="InterPro" id="IPR036770">
    <property type="entry name" value="Ankyrin_rpt-contain_sf"/>
</dbReference>
<dbReference type="AlphaFoldDB" id="A0A9X2WTB9"/>
<keyword evidence="1" id="KW-0677">Repeat</keyword>
<feature type="repeat" description="ANK" evidence="3">
    <location>
        <begin position="81"/>
        <end position="113"/>
    </location>
</feature>
<evidence type="ECO:0000313" key="5">
    <source>
        <dbReference type="Proteomes" id="UP001155604"/>
    </source>
</evidence>
<dbReference type="Proteomes" id="UP001155604">
    <property type="component" value="Unassembled WGS sequence"/>
</dbReference>
<sequence>MLSWIFSDKKLTLREICLDNTLSTSAKIKKIDQFLADSGDLNFIDLNVSPCNILVPLSCSPQSDLVLIKYLLSKGAKIECNGFSALHSAIEYNNSELVTLYLDSGANLYFQNQYNNCWLNYLFHPNPQYIYQDHQRRDMIDLLLAAKLDINKPVSFWTNGEVNHPLEILYDERSKDLFLHIINKDIPLEIGKLSLIENIIFSSGFWGIEAFAPLVKRFPEYKKSRYIMANDSSFWDDANLLELCVYAKSQEYTEYLLDHYPQLKADSHAKSLVYAALTSEFDLRIIEKLIKATVDINRIYRMAPPEADHSPLLNQYLDHAKFTDVNKRNYIYQALELLLKYGANPNAEFVNTGKAYEMLVWSNLRLLIYPMVENKTFLPEFLDLFLQYGMDINKKFGAVDEPTLLTLCQRGSGKEDQATLIQVMEYLLTKGLDLSLTNIYNTNYVSAAAISCRTQLLEWLINQGGDIFTHCGHDNSPILHKAISTYWWDQISGPMRRNTVELLLRHGAKIEEFSVDEQFTPLMCASYYGAQSCVEALLEHGANPNAINAEDTTPALCAVIGGSSIEFPRFESTAVRILRLLQQYGTDLTTENCRGNSPLVAAIEQEYKEIFEALLQIASYSETQLEQALSKALPQSYFQRRLLQTLGREIPPAPTTIAHNHAIPATASSNAEPMTANPQASEGDVTPAPVKQTKLEVSNAAANRDQIPTLFDLKTKVQSFFKLIATDPTITVEQLNSVRVLIDQLIEKLDNFSFFRNQATKAEFEEGVQEYIDETVEEINGIIEDDYPALTEALVDSVWTILQYFRVEIDIETALRKRFW</sequence>
<dbReference type="InterPro" id="IPR002110">
    <property type="entry name" value="Ankyrin_rpt"/>
</dbReference>
<feature type="repeat" description="ANK" evidence="3">
    <location>
        <begin position="517"/>
        <end position="549"/>
    </location>
</feature>
<dbReference type="PROSITE" id="PS50297">
    <property type="entry name" value="ANK_REP_REGION"/>
    <property type="match status" value="2"/>
</dbReference>
<accession>A0A9X2WTB9</accession>
<dbReference type="Gene3D" id="1.25.40.20">
    <property type="entry name" value="Ankyrin repeat-containing domain"/>
    <property type="match status" value="3"/>
</dbReference>